<feature type="region of interest" description="Disordered" evidence="1">
    <location>
        <begin position="1"/>
        <end position="59"/>
    </location>
</feature>
<feature type="compositionally biased region" description="Basic and acidic residues" evidence="1">
    <location>
        <begin position="1"/>
        <end position="22"/>
    </location>
</feature>
<protein>
    <submittedName>
        <fullName evidence="2">Uncharacterized protein</fullName>
    </submittedName>
</protein>
<feature type="compositionally biased region" description="Basic and acidic residues" evidence="1">
    <location>
        <begin position="43"/>
        <end position="59"/>
    </location>
</feature>
<comment type="caution">
    <text evidence="2">The sequence shown here is derived from an EMBL/GenBank/DDBJ whole genome shotgun (WGS) entry which is preliminary data.</text>
</comment>
<dbReference type="EMBL" id="JRPN01000010">
    <property type="protein sequence ID" value="KGT79497.1"/>
    <property type="molecule type" value="Genomic_DNA"/>
</dbReference>
<evidence type="ECO:0000256" key="1">
    <source>
        <dbReference type="SAM" id="MobiDB-lite"/>
    </source>
</evidence>
<proteinExistence type="predicted"/>
<gene>
    <name evidence="2" type="ORF">MA20_11380</name>
</gene>
<reference evidence="2 3" key="1">
    <citation type="submission" date="2014-09" db="EMBL/GenBank/DDBJ databases">
        <title>Draft genome of Bradyrhizobium japonicum Is-34.</title>
        <authorList>
            <person name="Tsurumaru H."/>
            <person name="Yamakawa T."/>
            <person name="Hashimoto S."/>
            <person name="Okizaki K."/>
            <person name="Kanesaki Y."/>
            <person name="Yoshikawa H."/>
            <person name="Yajima S."/>
        </authorList>
    </citation>
    <scope>NUCLEOTIDE SEQUENCE [LARGE SCALE GENOMIC DNA]</scope>
    <source>
        <strain evidence="2 3">Is-34</strain>
    </source>
</reference>
<organism evidence="2 3">
    <name type="scientific">Bradyrhizobium japonicum</name>
    <dbReference type="NCBI Taxonomy" id="375"/>
    <lineage>
        <taxon>Bacteria</taxon>
        <taxon>Pseudomonadati</taxon>
        <taxon>Pseudomonadota</taxon>
        <taxon>Alphaproteobacteria</taxon>
        <taxon>Hyphomicrobiales</taxon>
        <taxon>Nitrobacteraceae</taxon>
        <taxon>Bradyrhizobium</taxon>
    </lineage>
</organism>
<dbReference type="RefSeq" id="WP_041955220.1">
    <property type="nucleotide sequence ID" value="NZ_JRPN01000010.1"/>
</dbReference>
<name>A0A0A3XYK6_BRAJP</name>
<dbReference type="AlphaFoldDB" id="A0A0A3XYK6"/>
<evidence type="ECO:0000313" key="2">
    <source>
        <dbReference type="EMBL" id="KGT79497.1"/>
    </source>
</evidence>
<evidence type="ECO:0000313" key="3">
    <source>
        <dbReference type="Proteomes" id="UP000030377"/>
    </source>
</evidence>
<accession>A0A0A3XYK6</accession>
<sequence length="59" mass="6689">MADDNNKNPNEKQPGENPDGKYHFNPGNMAGKKPGDSEQTAQNRDEQPREDKENPPVRR</sequence>
<dbReference type="Proteomes" id="UP000030377">
    <property type="component" value="Unassembled WGS sequence"/>
</dbReference>